<feature type="domain" description="Ice-binding protein C-terminal" evidence="2">
    <location>
        <begin position="208"/>
        <end position="232"/>
    </location>
</feature>
<evidence type="ECO:0000256" key="1">
    <source>
        <dbReference type="SAM" id="SignalP"/>
    </source>
</evidence>
<reference evidence="3 4" key="1">
    <citation type="submission" date="2015-04" db="EMBL/GenBank/DDBJ databases">
        <title>Whole genome shotgun sequence of Sphingomonas changbaiensis NBRC 104936.</title>
        <authorList>
            <person name="Katano-Makiyama Y."/>
            <person name="Hosoyama A."/>
            <person name="Hashimoto M."/>
            <person name="Noguchi M."/>
            <person name="Tsuchikane K."/>
            <person name="Ohji S."/>
            <person name="Yamazoe A."/>
            <person name="Ichikawa N."/>
            <person name="Kimura A."/>
            <person name="Fujita N."/>
        </authorList>
    </citation>
    <scope>NUCLEOTIDE SEQUENCE [LARGE SCALE GENOMIC DNA]</scope>
    <source>
        <strain evidence="3 4">NBRC 104936</strain>
    </source>
</reference>
<dbReference type="NCBIfam" id="TIGR02595">
    <property type="entry name" value="PEP_CTERM"/>
    <property type="match status" value="1"/>
</dbReference>
<evidence type="ECO:0000259" key="2">
    <source>
        <dbReference type="Pfam" id="PF07589"/>
    </source>
</evidence>
<name>A0A0E9MPZ5_9SPHN</name>
<evidence type="ECO:0000313" key="3">
    <source>
        <dbReference type="EMBL" id="GAO39852.1"/>
    </source>
</evidence>
<feature type="signal peptide" evidence="1">
    <location>
        <begin position="1"/>
        <end position="29"/>
    </location>
</feature>
<keyword evidence="4" id="KW-1185">Reference proteome</keyword>
<dbReference type="Proteomes" id="UP000033202">
    <property type="component" value="Unassembled WGS sequence"/>
</dbReference>
<dbReference type="Pfam" id="PF07589">
    <property type="entry name" value="PEP-CTERM"/>
    <property type="match status" value="1"/>
</dbReference>
<evidence type="ECO:0000313" key="4">
    <source>
        <dbReference type="Proteomes" id="UP000033202"/>
    </source>
</evidence>
<dbReference type="STRING" id="1219043.SCH01S_39_01370"/>
<accession>A0A0E9MPZ5</accession>
<dbReference type="AlphaFoldDB" id="A0A0E9MPZ5"/>
<feature type="chain" id="PRO_5002429888" description="Ice-binding protein C-terminal domain-containing protein" evidence="1">
    <location>
        <begin position="30"/>
        <end position="241"/>
    </location>
</feature>
<dbReference type="EMBL" id="BBWU01000039">
    <property type="protein sequence ID" value="GAO39852.1"/>
    <property type="molecule type" value="Genomic_DNA"/>
</dbReference>
<sequence>MHKGVAKMKTRMLLAAALLAATVPSAAEAAYTITGYAFSPGALTGTIQYTPTNLNLNVGIGRLNLTGTETPGGDPASFLTYCVDIFHTLTIPATFDFAPVSTLIPDATKKTRLLTLIGNAGALVAHAANKAEATAAVQLATWEIVNENTGSYGFSTGTFRSSGGNSDGARALAMTYLDGITSGAWGTPTGGSLKLFYSATSQSQVIAAVPEPATWAMMIAGFGLVGGIARRRSRTTNVVYA</sequence>
<dbReference type="InterPro" id="IPR013424">
    <property type="entry name" value="Ice-binding_C"/>
</dbReference>
<organism evidence="3 4">
    <name type="scientific">Sphingomonas changbaiensis NBRC 104936</name>
    <dbReference type="NCBI Taxonomy" id="1219043"/>
    <lineage>
        <taxon>Bacteria</taxon>
        <taxon>Pseudomonadati</taxon>
        <taxon>Pseudomonadota</taxon>
        <taxon>Alphaproteobacteria</taxon>
        <taxon>Sphingomonadales</taxon>
        <taxon>Sphingomonadaceae</taxon>
        <taxon>Sphingomonas</taxon>
    </lineage>
</organism>
<protein>
    <recommendedName>
        <fullName evidence="2">Ice-binding protein C-terminal domain-containing protein</fullName>
    </recommendedName>
</protein>
<gene>
    <name evidence="3" type="ORF">SCH01S_39_01370</name>
</gene>
<dbReference type="NCBIfam" id="NF035944">
    <property type="entry name" value="PEPxxWA-CTERM"/>
    <property type="match status" value="1"/>
</dbReference>
<proteinExistence type="predicted"/>
<keyword evidence="1" id="KW-0732">Signal</keyword>
<comment type="caution">
    <text evidence="3">The sequence shown here is derived from an EMBL/GenBank/DDBJ whole genome shotgun (WGS) entry which is preliminary data.</text>
</comment>